<evidence type="ECO:0000259" key="1">
    <source>
        <dbReference type="Pfam" id="PF13480"/>
    </source>
</evidence>
<dbReference type="AlphaFoldDB" id="A0A4Y8ZQE4"/>
<dbReference type="InterPro" id="IPR016181">
    <property type="entry name" value="Acyl_CoA_acyltransferase"/>
</dbReference>
<protein>
    <submittedName>
        <fullName evidence="2">GNAT family N-acetyltransferase</fullName>
    </submittedName>
</protein>
<keyword evidence="2" id="KW-0808">Transferase</keyword>
<evidence type="ECO:0000313" key="2">
    <source>
        <dbReference type="EMBL" id="TFI58184.1"/>
    </source>
</evidence>
<dbReference type="OrthoDB" id="8334427at2"/>
<accession>A0A4Y8ZQE4</accession>
<sequence length="344" mass="38056">MGSGACTWAPGCATPPWRRGISALAAEVELFDDWEAVAGAADGTLDHGRLFERLSWFRLLAAHCPPAGRFLAARAAGTWLFLARRGRRAEAYANWYSLRFGPAGGSAGLEAIGRRLRAEGVVRLSLSPIEDPGATVGALRRAGWIARTQPATASWQIDVGDLDFATYWARRPSRLRNTAERRAKQLDVEIHRHFDAGAWAAYEEVYQASWKPAEGSPAFLRALAVQERDRLRLGIARHDGRPVAAQLWLVEDGRATIHKLAYREDAARLAPGTVLSMAMFRAAIDQDGVARIDYGTGDEAYKADWMDERHILWRIDAFDPRRPSGLLAAARATASTLVARFRRR</sequence>
<dbReference type="GO" id="GO:0016740">
    <property type="term" value="F:transferase activity"/>
    <property type="evidence" value="ECO:0007669"/>
    <property type="project" value="UniProtKB-KW"/>
</dbReference>
<proteinExistence type="predicted"/>
<name>A0A4Y8ZQE4_9SPHN</name>
<dbReference type="Pfam" id="PF13480">
    <property type="entry name" value="Acetyltransf_6"/>
    <property type="match status" value="1"/>
</dbReference>
<organism evidence="2 3">
    <name type="scientific">Sphingomonas parva</name>
    <dbReference type="NCBI Taxonomy" id="2555898"/>
    <lineage>
        <taxon>Bacteria</taxon>
        <taxon>Pseudomonadati</taxon>
        <taxon>Pseudomonadota</taxon>
        <taxon>Alphaproteobacteria</taxon>
        <taxon>Sphingomonadales</taxon>
        <taxon>Sphingomonadaceae</taxon>
        <taxon>Sphingomonas</taxon>
    </lineage>
</organism>
<reference evidence="2 3" key="1">
    <citation type="submission" date="2019-03" db="EMBL/GenBank/DDBJ databases">
        <title>Genome sequence of Sphingomonas sp. 17J27-24.</title>
        <authorList>
            <person name="Kim M."/>
            <person name="Maeng S."/>
            <person name="Sathiyaraj S."/>
        </authorList>
    </citation>
    <scope>NUCLEOTIDE SEQUENCE [LARGE SCALE GENOMIC DNA]</scope>
    <source>
        <strain evidence="2 3">17J27-24</strain>
    </source>
</reference>
<dbReference type="Gene3D" id="3.40.630.30">
    <property type="match status" value="1"/>
</dbReference>
<dbReference type="SUPFAM" id="SSF55729">
    <property type="entry name" value="Acyl-CoA N-acyltransferases (Nat)"/>
    <property type="match status" value="1"/>
</dbReference>
<dbReference type="Proteomes" id="UP000298213">
    <property type="component" value="Unassembled WGS sequence"/>
</dbReference>
<feature type="domain" description="BioF2-like acetyltransferase" evidence="1">
    <location>
        <begin position="176"/>
        <end position="302"/>
    </location>
</feature>
<comment type="caution">
    <text evidence="2">The sequence shown here is derived from an EMBL/GenBank/DDBJ whole genome shotgun (WGS) entry which is preliminary data.</text>
</comment>
<evidence type="ECO:0000313" key="3">
    <source>
        <dbReference type="Proteomes" id="UP000298213"/>
    </source>
</evidence>
<dbReference type="EMBL" id="SPDV01000019">
    <property type="protein sequence ID" value="TFI58184.1"/>
    <property type="molecule type" value="Genomic_DNA"/>
</dbReference>
<dbReference type="InterPro" id="IPR038740">
    <property type="entry name" value="BioF2-like_GNAT_dom"/>
</dbReference>
<gene>
    <name evidence="2" type="ORF">E2493_11430</name>
</gene>
<keyword evidence="3" id="KW-1185">Reference proteome</keyword>